<dbReference type="GO" id="GO:0008270">
    <property type="term" value="F:zinc ion binding"/>
    <property type="evidence" value="ECO:0007669"/>
    <property type="project" value="InterPro"/>
</dbReference>
<dbReference type="GO" id="GO:0006351">
    <property type="term" value="P:DNA-templated transcription"/>
    <property type="evidence" value="ECO:0007669"/>
    <property type="project" value="InterPro"/>
</dbReference>
<proteinExistence type="predicted"/>
<dbReference type="STRING" id="1093900.A0A507B118"/>
<dbReference type="Pfam" id="PF04082">
    <property type="entry name" value="Fungal_trans"/>
    <property type="match status" value="1"/>
</dbReference>
<keyword evidence="3" id="KW-0238">DNA-binding</keyword>
<dbReference type="Proteomes" id="UP000319257">
    <property type="component" value="Unassembled WGS sequence"/>
</dbReference>
<dbReference type="GO" id="GO:0000981">
    <property type="term" value="F:DNA-binding transcription factor activity, RNA polymerase II-specific"/>
    <property type="evidence" value="ECO:0007669"/>
    <property type="project" value="TreeGrafter"/>
</dbReference>
<dbReference type="InParanoid" id="A0A507B118"/>
<dbReference type="GO" id="GO:0000976">
    <property type="term" value="F:transcription cis-regulatory region binding"/>
    <property type="evidence" value="ECO:0007669"/>
    <property type="project" value="TreeGrafter"/>
</dbReference>
<accession>A0A507B118</accession>
<dbReference type="InterPro" id="IPR007219">
    <property type="entry name" value="XnlR_reg_dom"/>
</dbReference>
<keyword evidence="2" id="KW-0805">Transcription regulation</keyword>
<organism evidence="7 8">
    <name type="scientific">Thyridium curvatum</name>
    <dbReference type="NCBI Taxonomy" id="1093900"/>
    <lineage>
        <taxon>Eukaryota</taxon>
        <taxon>Fungi</taxon>
        <taxon>Dikarya</taxon>
        <taxon>Ascomycota</taxon>
        <taxon>Pezizomycotina</taxon>
        <taxon>Sordariomycetes</taxon>
        <taxon>Sordariomycetidae</taxon>
        <taxon>Thyridiales</taxon>
        <taxon>Thyridiaceae</taxon>
        <taxon>Thyridium</taxon>
    </lineage>
</organism>
<feature type="domain" description="Xylanolytic transcriptional activator regulatory" evidence="6">
    <location>
        <begin position="176"/>
        <end position="339"/>
    </location>
</feature>
<reference evidence="7 8" key="1">
    <citation type="submission" date="2019-06" db="EMBL/GenBank/DDBJ databases">
        <title>Draft genome sequence of the filamentous fungus Phialemoniopsis curvata isolated from diesel fuel.</title>
        <authorList>
            <person name="Varaljay V.A."/>
            <person name="Lyon W.J."/>
            <person name="Crouch A.L."/>
            <person name="Drake C.E."/>
            <person name="Hollomon J.M."/>
            <person name="Nadeau L.J."/>
            <person name="Nunn H.S."/>
            <person name="Stevenson B.S."/>
            <person name="Bojanowski C.L."/>
            <person name="Crookes-Goodson W.J."/>
        </authorList>
    </citation>
    <scope>NUCLEOTIDE SEQUENCE [LARGE SCALE GENOMIC DNA]</scope>
    <source>
        <strain evidence="7 8">D216</strain>
    </source>
</reference>
<comment type="subcellular location">
    <subcellularLocation>
        <location evidence="1">Nucleus</location>
    </subcellularLocation>
</comment>
<dbReference type="PANTHER" id="PTHR31845:SF17">
    <property type="entry name" value="ZN(II)2CYS6 TRANSCRIPTION FACTOR (EUROFUNG)"/>
    <property type="match status" value="1"/>
</dbReference>
<dbReference type="AlphaFoldDB" id="A0A507B118"/>
<dbReference type="OrthoDB" id="3163292at2759"/>
<evidence type="ECO:0000256" key="5">
    <source>
        <dbReference type="ARBA" id="ARBA00023242"/>
    </source>
</evidence>
<evidence type="ECO:0000256" key="1">
    <source>
        <dbReference type="ARBA" id="ARBA00004123"/>
    </source>
</evidence>
<evidence type="ECO:0000313" key="8">
    <source>
        <dbReference type="Proteomes" id="UP000319257"/>
    </source>
</evidence>
<dbReference type="InterPro" id="IPR051089">
    <property type="entry name" value="prtT"/>
</dbReference>
<dbReference type="GO" id="GO:0005634">
    <property type="term" value="C:nucleus"/>
    <property type="evidence" value="ECO:0007669"/>
    <property type="project" value="UniProtKB-SubCell"/>
</dbReference>
<dbReference type="CDD" id="cd12148">
    <property type="entry name" value="fungal_TF_MHR"/>
    <property type="match status" value="1"/>
</dbReference>
<keyword evidence="8" id="KW-1185">Reference proteome</keyword>
<gene>
    <name evidence="7" type="ORF">E0L32_006054</name>
</gene>
<dbReference type="GeneID" id="41973501"/>
<dbReference type="RefSeq" id="XP_030995294.1">
    <property type="nucleotide sequence ID" value="XM_031140644.1"/>
</dbReference>
<protein>
    <recommendedName>
        <fullName evidence="6">Xylanolytic transcriptional activator regulatory domain-containing protein</fullName>
    </recommendedName>
</protein>
<dbReference type="EMBL" id="SKBQ01000033">
    <property type="protein sequence ID" value="TPX13583.1"/>
    <property type="molecule type" value="Genomic_DNA"/>
</dbReference>
<comment type="caution">
    <text evidence="7">The sequence shown here is derived from an EMBL/GenBank/DDBJ whole genome shotgun (WGS) entry which is preliminary data.</text>
</comment>
<evidence type="ECO:0000256" key="3">
    <source>
        <dbReference type="ARBA" id="ARBA00023125"/>
    </source>
</evidence>
<evidence type="ECO:0000259" key="6">
    <source>
        <dbReference type="Pfam" id="PF04082"/>
    </source>
</evidence>
<keyword evidence="5" id="KW-0539">Nucleus</keyword>
<evidence type="ECO:0000313" key="7">
    <source>
        <dbReference type="EMBL" id="TPX13583.1"/>
    </source>
</evidence>
<evidence type="ECO:0000256" key="4">
    <source>
        <dbReference type="ARBA" id="ARBA00023163"/>
    </source>
</evidence>
<name>A0A507B118_9PEZI</name>
<evidence type="ECO:0000256" key="2">
    <source>
        <dbReference type="ARBA" id="ARBA00023015"/>
    </source>
</evidence>
<sequence>MLTCGFSKPVAVEKLLSRLDEKDVREQVIAALVNSHLIDPGMPTTPKDTPAAQLSAPPPTPLMYSHQDGIEYDIQHSLVSPLDMMAAAVTADTTTHRGNPSSQTTASLHGQLSRTASAGLIDERLASYFAPQATHHRDWQVLASQPIDSTLKLDPTASDPITSRIIDLDDASHYFDLFFKLRNPLLGILDPVLHTPEYVYSASFTLFSTICALGCAVSRRTRDRVLYPVLLSLAEAGVKWSIANSVKSLETIQAIMCMQYWAPISRRQSDDPSWLRLSHAVQIAREMGIHRPAAISAQVNASTSPTDSPSFKERLLRNFERTWLYTFIADKSFGITVGRYMGVSWKEIPASASDWWRKPMTSPIDRVISGIIEMRGILLNALAKRKRGDINNTAASIFEWHSQTFSRLETMRRIRCEPDTLPSARSLPALAFYVDHSILILNAEAIRDLVALEESNAPMSVELATISKRSVDVASRLLDSLLNDEFLLELFIGFHNNQYIMICHAATEILHAIKRGCLSTTEVSSATAKVMAIPEHLGKAAQELPATSAVHLYLSLARFFASQFDKIVGTGHDQAEGRTGDQGDAFSEWWRVLDGGPLDSATWFDMGFLGSEQPAFDLNSFESAEQDLDSYAFS</sequence>
<keyword evidence="4" id="KW-0804">Transcription</keyword>
<dbReference type="PANTHER" id="PTHR31845">
    <property type="entry name" value="FINGER DOMAIN PROTEIN, PUTATIVE-RELATED"/>
    <property type="match status" value="1"/>
</dbReference>